<dbReference type="AlphaFoldDB" id="A0A4V3RIT4"/>
<evidence type="ECO:0000259" key="8">
    <source>
        <dbReference type="PROSITE" id="PS50850"/>
    </source>
</evidence>
<evidence type="ECO:0000256" key="4">
    <source>
        <dbReference type="ARBA" id="ARBA00022989"/>
    </source>
</evidence>
<feature type="transmembrane region" description="Helical" evidence="7">
    <location>
        <begin position="480"/>
        <end position="497"/>
    </location>
</feature>
<evidence type="ECO:0000313" key="9">
    <source>
        <dbReference type="EMBL" id="TGY33260.1"/>
    </source>
</evidence>
<dbReference type="SUPFAM" id="SSF103473">
    <property type="entry name" value="MFS general substrate transporter"/>
    <property type="match status" value="1"/>
</dbReference>
<evidence type="ECO:0000256" key="7">
    <source>
        <dbReference type="SAM" id="Phobius"/>
    </source>
</evidence>
<accession>A0A4V3RIT4</accession>
<organism evidence="9 10">
    <name type="scientific">Microbacterium laevaniformans</name>
    <dbReference type="NCBI Taxonomy" id="36807"/>
    <lineage>
        <taxon>Bacteria</taxon>
        <taxon>Bacillati</taxon>
        <taxon>Actinomycetota</taxon>
        <taxon>Actinomycetes</taxon>
        <taxon>Micrococcales</taxon>
        <taxon>Microbacteriaceae</taxon>
        <taxon>Microbacterium</taxon>
    </lineage>
</organism>
<feature type="transmembrane region" description="Helical" evidence="7">
    <location>
        <begin position="324"/>
        <end position="343"/>
    </location>
</feature>
<evidence type="ECO:0000256" key="5">
    <source>
        <dbReference type="ARBA" id="ARBA00023136"/>
    </source>
</evidence>
<keyword evidence="5 7" id="KW-0472">Membrane</keyword>
<dbReference type="InterPro" id="IPR036259">
    <property type="entry name" value="MFS_trans_sf"/>
</dbReference>
<feature type="transmembrane region" description="Helical" evidence="7">
    <location>
        <begin position="130"/>
        <end position="152"/>
    </location>
</feature>
<comment type="subcellular location">
    <subcellularLocation>
        <location evidence="1">Cell inner membrane</location>
        <topology evidence="1">Multi-pass membrane protein</topology>
    </subcellularLocation>
</comment>
<reference evidence="9 10" key="1">
    <citation type="submission" date="2019-04" db="EMBL/GenBank/DDBJ databases">
        <title>Microbes associate with the intestines of laboratory mice.</title>
        <authorList>
            <person name="Navarre W."/>
            <person name="Wong E."/>
            <person name="Huang K."/>
            <person name="Tropini C."/>
            <person name="Ng K."/>
            <person name="Yu B."/>
        </authorList>
    </citation>
    <scope>NUCLEOTIDE SEQUENCE [LARGE SCALE GENOMIC DNA]</scope>
    <source>
        <strain evidence="9 10">NM46_B2-13</strain>
    </source>
</reference>
<name>A0A4V3RIT4_9MICO</name>
<gene>
    <name evidence="9" type="ORF">E5344_14515</name>
</gene>
<evidence type="ECO:0000256" key="2">
    <source>
        <dbReference type="ARBA" id="ARBA00022448"/>
    </source>
</evidence>
<feature type="transmembrane region" description="Helical" evidence="7">
    <location>
        <begin position="448"/>
        <end position="468"/>
    </location>
</feature>
<dbReference type="EMBL" id="SRYO01000014">
    <property type="protein sequence ID" value="TGY33260.1"/>
    <property type="molecule type" value="Genomic_DNA"/>
</dbReference>
<dbReference type="PANTHER" id="PTHR23501:SF191">
    <property type="entry name" value="VACUOLAR BASIC AMINO ACID TRANSPORTER 4"/>
    <property type="match status" value="1"/>
</dbReference>
<evidence type="ECO:0000313" key="10">
    <source>
        <dbReference type="Proteomes" id="UP000309893"/>
    </source>
</evidence>
<evidence type="ECO:0000256" key="6">
    <source>
        <dbReference type="SAM" id="MobiDB-lite"/>
    </source>
</evidence>
<feature type="transmembrane region" description="Helical" evidence="7">
    <location>
        <begin position="80"/>
        <end position="109"/>
    </location>
</feature>
<dbReference type="InterPro" id="IPR011701">
    <property type="entry name" value="MFS"/>
</dbReference>
<dbReference type="Proteomes" id="UP000309893">
    <property type="component" value="Unassembled WGS sequence"/>
</dbReference>
<feature type="transmembrane region" description="Helical" evidence="7">
    <location>
        <begin position="189"/>
        <end position="210"/>
    </location>
</feature>
<feature type="compositionally biased region" description="Gly residues" evidence="6">
    <location>
        <begin position="1"/>
        <end position="10"/>
    </location>
</feature>
<keyword evidence="2" id="KW-0813">Transport</keyword>
<dbReference type="OrthoDB" id="3281800at2"/>
<feature type="transmembrane region" description="Helical" evidence="7">
    <location>
        <begin position="283"/>
        <end position="303"/>
    </location>
</feature>
<proteinExistence type="predicted"/>
<dbReference type="PANTHER" id="PTHR23501">
    <property type="entry name" value="MAJOR FACILITATOR SUPERFAMILY"/>
    <property type="match status" value="1"/>
</dbReference>
<keyword evidence="4 7" id="KW-1133">Transmembrane helix</keyword>
<evidence type="ECO:0000256" key="3">
    <source>
        <dbReference type="ARBA" id="ARBA00022692"/>
    </source>
</evidence>
<keyword evidence="3 7" id="KW-0812">Transmembrane</keyword>
<dbReference type="GO" id="GO:0022857">
    <property type="term" value="F:transmembrane transporter activity"/>
    <property type="evidence" value="ECO:0007669"/>
    <property type="project" value="InterPro"/>
</dbReference>
<dbReference type="GO" id="GO:0005886">
    <property type="term" value="C:plasma membrane"/>
    <property type="evidence" value="ECO:0007669"/>
    <property type="project" value="UniProtKB-SubCell"/>
</dbReference>
<dbReference type="Gene3D" id="1.20.1250.20">
    <property type="entry name" value="MFS general substrate transporter like domains"/>
    <property type="match status" value="1"/>
</dbReference>
<dbReference type="Pfam" id="PF07690">
    <property type="entry name" value="MFS_1"/>
    <property type="match status" value="1"/>
</dbReference>
<feature type="transmembrane region" description="Helical" evidence="7">
    <location>
        <begin position="216"/>
        <end position="237"/>
    </location>
</feature>
<evidence type="ECO:0000256" key="1">
    <source>
        <dbReference type="ARBA" id="ARBA00004429"/>
    </source>
</evidence>
<feature type="transmembrane region" description="Helical" evidence="7">
    <location>
        <begin position="158"/>
        <end position="177"/>
    </location>
</feature>
<comment type="caution">
    <text evidence="9">The sequence shown here is derived from an EMBL/GenBank/DDBJ whole genome shotgun (WGS) entry which is preliminary data.</text>
</comment>
<sequence>MPRVGGGGPSGELSTSRGVGRTRARDAGHTSLARASARRWAPPCIDGGRGITAGMRRPFPAPFVTALLWGTSLNPLNSSIIATSLVAIAAAFQVGAGQTAALVAAVYVASAVGQPAMGRLAGQFGPRRMLVVGLGVVTLAGVIGALAPTFAWLVVSRALVGIGTAAGYPCAMAIIRTRADAARTGIPGSVLGGISIASQVTAALGLPVGGWLTAAWGWPAVFAVNVPLGLIGVGLVLRWVPRDPPRTMRGGGSLVQALDPAGMALFAAAVISLIAAISDIRHVSWIALVVFVLSTTALVVWELRAFAPFIDVRMLRRNGPLVRTYARQALALMAAYAVLYGYVQWLEQGRGLDATTSGLIMLPMSAVAAVGAAVISRDALIRAPLVVSGVAMLVGGVGIVLLNAATNVIALVALSIVFGVVLGMTTTSNQAALYTQTTADQIAVASGLARTAGYLGAIFASALIALAFPQAASDAGMHTIGWVIVGTAVAVLLLVLADPRVPRRG</sequence>
<dbReference type="InterPro" id="IPR020846">
    <property type="entry name" value="MFS_dom"/>
</dbReference>
<dbReference type="PROSITE" id="PS50850">
    <property type="entry name" value="MFS"/>
    <property type="match status" value="1"/>
</dbReference>
<protein>
    <submittedName>
        <fullName evidence="9">MFS transporter</fullName>
    </submittedName>
</protein>
<feature type="domain" description="Major facilitator superfamily (MFS) profile" evidence="8">
    <location>
        <begin position="63"/>
        <end position="505"/>
    </location>
</feature>
<feature type="transmembrane region" description="Helical" evidence="7">
    <location>
        <begin position="408"/>
        <end position="427"/>
    </location>
</feature>
<dbReference type="Gene3D" id="1.20.1720.10">
    <property type="entry name" value="Multidrug resistance protein D"/>
    <property type="match status" value="1"/>
</dbReference>
<feature type="transmembrane region" description="Helical" evidence="7">
    <location>
        <begin position="383"/>
        <end position="402"/>
    </location>
</feature>
<feature type="transmembrane region" description="Helical" evidence="7">
    <location>
        <begin position="355"/>
        <end position="376"/>
    </location>
</feature>
<feature type="transmembrane region" description="Helical" evidence="7">
    <location>
        <begin position="257"/>
        <end position="277"/>
    </location>
</feature>
<feature type="region of interest" description="Disordered" evidence="6">
    <location>
        <begin position="1"/>
        <end position="35"/>
    </location>
</feature>